<comment type="similarity">
    <text evidence="2">Belongs to the ABC transporter superfamily.</text>
</comment>
<dbReference type="GO" id="GO:0005524">
    <property type="term" value="F:ATP binding"/>
    <property type="evidence" value="ECO:0007669"/>
    <property type="project" value="UniProtKB-KW"/>
</dbReference>
<sequence>MTEAIDSHDSDARVAHGEAMLTVRDLEVKFGGTHREVSVVRGVSFEIDRGETLGIVGESGSGKSVTATAIMGLHGANASISGSVKLDGKELLGLSDAGMSRLRGSKIAMIFQDPMTSLDPVQKIGVQVVEAVMLHRQLNRKEAEAETLRLLELVGIPDASRRISDYPHQFSGGMRQRVVIAIAMANNPDLIIADEPTTALDVTVQAQVLDALKRAQEHTNAALILVTHDLGVVAGRADRIMVMYAGKAVETGEVDEIFYRSRMPYTRGLLAALPRIDVRDRRLTPIPGSPPQPATLTGSACPFATRCDFAANLCLESEPELIDVNDAQHKAACHFALDQDVLPAYESRPREEPPQARDATRPEEADESEPIFRVSNLTKDFRVRRDSAVVRAVNDVSFAIRAGETLGLVGESGCGKSTISRAVVRLDDPTSGTVHLGGQELTAMSRSVLRPHRRRVQMVFQDPHSSLDPRMSIEQVLAEPLRLAGYSRSERRARIIALLEDVGLPAESASRYPHEFSGGQRQRIGIARALATDPELLVLDEPVSALDVSVQAGVINLLSDLVDAKQLGYLFIAHDLSVVAHISTNIAVMYLGRIVEYGASGDIFDSPRHPYTKALISAIPIPDPVRERAREKVVLRGEVPSPLDPPSGCPFRTRCLIYNQVLTADQQTHCATEVPKLEPDVGSHEVACHYPDLYSQTTTEEVEG</sequence>
<dbReference type="CDD" id="cd03257">
    <property type="entry name" value="ABC_NikE_OppD_transporters"/>
    <property type="match status" value="2"/>
</dbReference>
<keyword evidence="5" id="KW-0547">Nucleotide-binding</keyword>
<dbReference type="EMBL" id="JACBZP010000001">
    <property type="protein sequence ID" value="NYI67059.1"/>
    <property type="molecule type" value="Genomic_DNA"/>
</dbReference>
<keyword evidence="6 10" id="KW-0067">ATP-binding</keyword>
<dbReference type="InterPro" id="IPR013563">
    <property type="entry name" value="Oligopep_ABC_C"/>
</dbReference>
<keyword evidence="3" id="KW-0813">Transport</keyword>
<dbReference type="InterPro" id="IPR003439">
    <property type="entry name" value="ABC_transporter-like_ATP-bd"/>
</dbReference>
<dbReference type="Proteomes" id="UP000539111">
    <property type="component" value="Unassembled WGS sequence"/>
</dbReference>
<evidence type="ECO:0000313" key="10">
    <source>
        <dbReference type="EMBL" id="NYI67059.1"/>
    </source>
</evidence>
<dbReference type="RefSeq" id="WP_237248941.1">
    <property type="nucleotide sequence ID" value="NZ_JACBZP010000001.1"/>
</dbReference>
<keyword evidence="11" id="KW-1185">Reference proteome</keyword>
<dbReference type="Pfam" id="PF08352">
    <property type="entry name" value="oligo_HPY"/>
    <property type="match status" value="2"/>
</dbReference>
<evidence type="ECO:0000313" key="11">
    <source>
        <dbReference type="Proteomes" id="UP000539111"/>
    </source>
</evidence>
<feature type="domain" description="ABC transporter" evidence="9">
    <location>
        <begin position="372"/>
        <end position="616"/>
    </location>
</feature>
<feature type="compositionally biased region" description="Basic and acidic residues" evidence="8">
    <location>
        <begin position="347"/>
        <end position="363"/>
    </location>
</feature>
<dbReference type="GO" id="GO:0016887">
    <property type="term" value="F:ATP hydrolysis activity"/>
    <property type="evidence" value="ECO:0007669"/>
    <property type="project" value="InterPro"/>
</dbReference>
<comment type="subcellular location">
    <subcellularLocation>
        <location evidence="1">Cell membrane</location>
        <topology evidence="1">Peripheral membrane protein</topology>
    </subcellularLocation>
</comment>
<dbReference type="PANTHER" id="PTHR43297">
    <property type="entry name" value="OLIGOPEPTIDE TRANSPORT ATP-BINDING PROTEIN APPD"/>
    <property type="match status" value="1"/>
</dbReference>
<evidence type="ECO:0000256" key="7">
    <source>
        <dbReference type="ARBA" id="ARBA00023136"/>
    </source>
</evidence>
<dbReference type="InterPro" id="IPR050388">
    <property type="entry name" value="ABC_Ni/Peptide_Import"/>
</dbReference>
<evidence type="ECO:0000256" key="4">
    <source>
        <dbReference type="ARBA" id="ARBA00022475"/>
    </source>
</evidence>
<evidence type="ECO:0000256" key="2">
    <source>
        <dbReference type="ARBA" id="ARBA00005417"/>
    </source>
</evidence>
<evidence type="ECO:0000256" key="8">
    <source>
        <dbReference type="SAM" id="MobiDB-lite"/>
    </source>
</evidence>
<dbReference type="Pfam" id="PF00005">
    <property type="entry name" value="ABC_tran"/>
    <property type="match status" value="2"/>
</dbReference>
<dbReference type="InterPro" id="IPR017871">
    <property type="entry name" value="ABC_transporter-like_CS"/>
</dbReference>
<proteinExistence type="inferred from homology"/>
<dbReference type="NCBIfam" id="TIGR01727">
    <property type="entry name" value="oligo_HPY"/>
    <property type="match status" value="2"/>
</dbReference>
<evidence type="ECO:0000256" key="6">
    <source>
        <dbReference type="ARBA" id="ARBA00022840"/>
    </source>
</evidence>
<dbReference type="FunFam" id="3.40.50.300:FF:000016">
    <property type="entry name" value="Oligopeptide ABC transporter ATP-binding component"/>
    <property type="match status" value="2"/>
</dbReference>
<dbReference type="SUPFAM" id="SSF52540">
    <property type="entry name" value="P-loop containing nucleoside triphosphate hydrolases"/>
    <property type="match status" value="2"/>
</dbReference>
<keyword evidence="7" id="KW-0472">Membrane</keyword>
<evidence type="ECO:0000256" key="1">
    <source>
        <dbReference type="ARBA" id="ARBA00004202"/>
    </source>
</evidence>
<dbReference type="Gene3D" id="3.40.50.300">
    <property type="entry name" value="P-loop containing nucleotide triphosphate hydrolases"/>
    <property type="match status" value="2"/>
</dbReference>
<feature type="domain" description="ABC transporter" evidence="9">
    <location>
        <begin position="23"/>
        <end position="270"/>
    </location>
</feature>
<dbReference type="NCBIfam" id="NF008453">
    <property type="entry name" value="PRK11308.1"/>
    <property type="match status" value="2"/>
</dbReference>
<dbReference type="SMART" id="SM00382">
    <property type="entry name" value="AAA"/>
    <property type="match status" value="2"/>
</dbReference>
<evidence type="ECO:0000259" key="9">
    <source>
        <dbReference type="PROSITE" id="PS50893"/>
    </source>
</evidence>
<protein>
    <submittedName>
        <fullName evidence="10">Peptide/nickel transport system ATP-binding protein</fullName>
    </submittedName>
</protein>
<evidence type="ECO:0000256" key="3">
    <source>
        <dbReference type="ARBA" id="ARBA00022448"/>
    </source>
</evidence>
<comment type="caution">
    <text evidence="10">The sequence shown here is derived from an EMBL/GenBank/DDBJ whole genome shotgun (WGS) entry which is preliminary data.</text>
</comment>
<dbReference type="GO" id="GO:0015833">
    <property type="term" value="P:peptide transport"/>
    <property type="evidence" value="ECO:0007669"/>
    <property type="project" value="InterPro"/>
</dbReference>
<evidence type="ECO:0000256" key="5">
    <source>
        <dbReference type="ARBA" id="ARBA00022741"/>
    </source>
</evidence>
<dbReference type="PANTHER" id="PTHR43297:SF2">
    <property type="entry name" value="DIPEPTIDE TRANSPORT ATP-BINDING PROTEIN DPPD"/>
    <property type="match status" value="1"/>
</dbReference>
<feature type="region of interest" description="Disordered" evidence="8">
    <location>
        <begin position="344"/>
        <end position="370"/>
    </location>
</feature>
<dbReference type="GO" id="GO:0005886">
    <property type="term" value="C:plasma membrane"/>
    <property type="evidence" value="ECO:0007669"/>
    <property type="project" value="UniProtKB-SubCell"/>
</dbReference>
<organism evidence="10 11">
    <name type="scientific">Spelaeicoccus albus</name>
    <dbReference type="NCBI Taxonomy" id="1280376"/>
    <lineage>
        <taxon>Bacteria</taxon>
        <taxon>Bacillati</taxon>
        <taxon>Actinomycetota</taxon>
        <taxon>Actinomycetes</taxon>
        <taxon>Micrococcales</taxon>
        <taxon>Brevibacteriaceae</taxon>
        <taxon>Spelaeicoccus</taxon>
    </lineage>
</organism>
<dbReference type="InterPro" id="IPR027417">
    <property type="entry name" value="P-loop_NTPase"/>
</dbReference>
<dbReference type="AlphaFoldDB" id="A0A7Z0D088"/>
<dbReference type="PROSITE" id="PS50893">
    <property type="entry name" value="ABC_TRANSPORTER_2"/>
    <property type="match status" value="2"/>
</dbReference>
<keyword evidence="4" id="KW-1003">Cell membrane</keyword>
<accession>A0A7Z0D088</accession>
<dbReference type="InterPro" id="IPR003593">
    <property type="entry name" value="AAA+_ATPase"/>
</dbReference>
<name>A0A7Z0D088_9MICO</name>
<reference evidence="10 11" key="1">
    <citation type="submission" date="2020-07" db="EMBL/GenBank/DDBJ databases">
        <title>Sequencing the genomes of 1000 actinobacteria strains.</title>
        <authorList>
            <person name="Klenk H.-P."/>
        </authorList>
    </citation>
    <scope>NUCLEOTIDE SEQUENCE [LARGE SCALE GENOMIC DNA]</scope>
    <source>
        <strain evidence="10 11">DSM 26341</strain>
    </source>
</reference>
<dbReference type="NCBIfam" id="NF007739">
    <property type="entry name" value="PRK10419.1"/>
    <property type="match status" value="2"/>
</dbReference>
<gene>
    <name evidence="10" type="ORF">BJY26_001365</name>
</gene>
<dbReference type="PROSITE" id="PS00211">
    <property type="entry name" value="ABC_TRANSPORTER_1"/>
    <property type="match status" value="2"/>
</dbReference>